<dbReference type="EMBL" id="CABFNO020001536">
    <property type="protein sequence ID" value="CAG9995405.1"/>
    <property type="molecule type" value="Genomic_DNA"/>
</dbReference>
<evidence type="ECO:0000313" key="4">
    <source>
        <dbReference type="Proteomes" id="UP000754883"/>
    </source>
</evidence>
<reference evidence="3" key="1">
    <citation type="submission" date="2021-10" db="EMBL/GenBank/DDBJ databases">
        <authorList>
            <person name="Piombo E."/>
        </authorList>
    </citation>
    <scope>NUCLEOTIDE SEQUENCE</scope>
</reference>
<accession>A0A9N9UNU1</accession>
<evidence type="ECO:0000313" key="3">
    <source>
        <dbReference type="EMBL" id="CAG9995405.1"/>
    </source>
</evidence>
<evidence type="ECO:0000256" key="2">
    <source>
        <dbReference type="SAM" id="SignalP"/>
    </source>
</evidence>
<sequence length="202" mass="21407">MHSIKLFWALAFATSQTIAGAAHPAAETATLVQRQDSCKDYVSRELAIPTPAPGLQSISACSVQFSERSKVTAYADYHSSVAQYFNRLESKLSSLSSATSCDEPFTTTYRSFCTGNITEALVETSTGSQYTATVTNAVIRSSLALPTGEVVIDWAKVSKTSDQPAASATGNGDNTNDGASRYNSRTGIAIGMTAVSYLVFSL</sequence>
<evidence type="ECO:0000256" key="1">
    <source>
        <dbReference type="SAM" id="MobiDB-lite"/>
    </source>
</evidence>
<feature type="chain" id="PRO_5040266691" evidence="2">
    <location>
        <begin position="22"/>
        <end position="202"/>
    </location>
</feature>
<proteinExistence type="predicted"/>
<gene>
    <name evidence="3" type="ORF">CBYS24578_00003653</name>
</gene>
<dbReference type="OrthoDB" id="5142580at2759"/>
<feature type="signal peptide" evidence="2">
    <location>
        <begin position="1"/>
        <end position="21"/>
    </location>
</feature>
<organism evidence="3 4">
    <name type="scientific">Clonostachys byssicola</name>
    <dbReference type="NCBI Taxonomy" id="160290"/>
    <lineage>
        <taxon>Eukaryota</taxon>
        <taxon>Fungi</taxon>
        <taxon>Dikarya</taxon>
        <taxon>Ascomycota</taxon>
        <taxon>Pezizomycotina</taxon>
        <taxon>Sordariomycetes</taxon>
        <taxon>Hypocreomycetidae</taxon>
        <taxon>Hypocreales</taxon>
        <taxon>Bionectriaceae</taxon>
        <taxon>Clonostachys</taxon>
    </lineage>
</organism>
<keyword evidence="4" id="KW-1185">Reference proteome</keyword>
<comment type="caution">
    <text evidence="3">The sequence shown here is derived from an EMBL/GenBank/DDBJ whole genome shotgun (WGS) entry which is preliminary data.</text>
</comment>
<dbReference type="Proteomes" id="UP000754883">
    <property type="component" value="Unassembled WGS sequence"/>
</dbReference>
<feature type="region of interest" description="Disordered" evidence="1">
    <location>
        <begin position="162"/>
        <end position="182"/>
    </location>
</feature>
<dbReference type="AlphaFoldDB" id="A0A9N9UNU1"/>
<keyword evidence="2" id="KW-0732">Signal</keyword>
<protein>
    <submittedName>
        <fullName evidence="3">Uncharacterized protein</fullName>
    </submittedName>
</protein>
<name>A0A9N9UNU1_9HYPO</name>